<dbReference type="Pfam" id="PF14060">
    <property type="entry name" value="DUF4252"/>
    <property type="match status" value="1"/>
</dbReference>
<keyword evidence="2" id="KW-1185">Reference proteome</keyword>
<dbReference type="OrthoDB" id="705638at2"/>
<name>A0A1X7LG25_9FLAO</name>
<dbReference type="AlphaFoldDB" id="A0A1X7LG25"/>
<organism evidence="1 2">
    <name type="scientific">Arenibacter troitsensis</name>
    <dbReference type="NCBI Taxonomy" id="188872"/>
    <lineage>
        <taxon>Bacteria</taxon>
        <taxon>Pseudomonadati</taxon>
        <taxon>Bacteroidota</taxon>
        <taxon>Flavobacteriia</taxon>
        <taxon>Flavobacteriales</taxon>
        <taxon>Flavobacteriaceae</taxon>
        <taxon>Arenibacter</taxon>
    </lineage>
</organism>
<accession>A0A1X7LG25</accession>
<dbReference type="Proteomes" id="UP000193420">
    <property type="component" value="Unassembled WGS sequence"/>
</dbReference>
<dbReference type="RefSeq" id="WP_085500965.1">
    <property type="nucleotide sequence ID" value="NZ_FXAO01000015.1"/>
</dbReference>
<evidence type="ECO:0000313" key="1">
    <source>
        <dbReference type="EMBL" id="SMG52735.1"/>
    </source>
</evidence>
<dbReference type="EMBL" id="FXAO01000015">
    <property type="protein sequence ID" value="SMG52735.1"/>
    <property type="molecule type" value="Genomic_DNA"/>
</dbReference>
<sequence length="181" mass="20533">MKKKIIIVLVAVLPFIGFSQSMFDKFEDLDNVSAVVVNESMFKLLSKINVEVDDKEAQDFMDIAQNLKNLKVFITEDKKISSDMQVTMEKYLKSSSLQELMRVKDKDANVKFYIKSGKDEDHVSELLMFVTGIKNGNVEINDRKFETVLLSLTGDIDLNKIGSLTQKMNLPSELNKAGKNK</sequence>
<evidence type="ECO:0008006" key="3">
    <source>
        <dbReference type="Google" id="ProtNLM"/>
    </source>
</evidence>
<dbReference type="STRING" id="188872.SAMN03080602_04294"/>
<protein>
    <recommendedName>
        <fullName evidence="3">DUF4252 domain-containing protein</fullName>
    </recommendedName>
</protein>
<evidence type="ECO:0000313" key="2">
    <source>
        <dbReference type="Proteomes" id="UP000193420"/>
    </source>
</evidence>
<proteinExistence type="predicted"/>
<reference evidence="2" key="1">
    <citation type="submission" date="2017-04" db="EMBL/GenBank/DDBJ databases">
        <authorList>
            <person name="Varghese N."/>
            <person name="Submissions S."/>
        </authorList>
    </citation>
    <scope>NUCLEOTIDE SEQUENCE [LARGE SCALE GENOMIC DNA]</scope>
    <source>
        <strain evidence="2">DSM 19835</strain>
    </source>
</reference>
<dbReference type="InterPro" id="IPR025348">
    <property type="entry name" value="DUF4252"/>
</dbReference>
<gene>
    <name evidence="1" type="ORF">SAMN03080602_04294</name>
</gene>